<evidence type="ECO:0000259" key="3">
    <source>
        <dbReference type="Pfam" id="PF00535"/>
    </source>
</evidence>
<gene>
    <name evidence="4" type="ORF">HNR10_002027</name>
</gene>
<comment type="caution">
    <text evidence="4">The sequence shown here is derived from an EMBL/GenBank/DDBJ whole genome shotgun (WGS) entry which is preliminary data.</text>
</comment>
<dbReference type="CDD" id="cd00761">
    <property type="entry name" value="Glyco_tranf_GTA_type"/>
    <property type="match status" value="1"/>
</dbReference>
<dbReference type="GO" id="GO:0016740">
    <property type="term" value="F:transferase activity"/>
    <property type="evidence" value="ECO:0007669"/>
    <property type="project" value="UniProtKB-KW"/>
</dbReference>
<organism evidence="4 5">
    <name type="scientific">Nocardiopsis aegyptia</name>
    <dbReference type="NCBI Taxonomy" id="220378"/>
    <lineage>
        <taxon>Bacteria</taxon>
        <taxon>Bacillati</taxon>
        <taxon>Actinomycetota</taxon>
        <taxon>Actinomycetes</taxon>
        <taxon>Streptosporangiales</taxon>
        <taxon>Nocardiopsidaceae</taxon>
        <taxon>Nocardiopsis</taxon>
    </lineage>
</organism>
<dbReference type="InterPro" id="IPR001173">
    <property type="entry name" value="Glyco_trans_2-like"/>
</dbReference>
<dbReference type="EMBL" id="JACCFS010000001">
    <property type="protein sequence ID" value="NYJ34146.1"/>
    <property type="molecule type" value="Genomic_DNA"/>
</dbReference>
<dbReference type="PANTHER" id="PTHR43685">
    <property type="entry name" value="GLYCOSYLTRANSFERASE"/>
    <property type="match status" value="1"/>
</dbReference>
<dbReference type="PANTHER" id="PTHR43685:SF3">
    <property type="entry name" value="SLR2126 PROTEIN"/>
    <property type="match status" value="1"/>
</dbReference>
<feature type="coiled-coil region" evidence="1">
    <location>
        <begin position="508"/>
        <end position="535"/>
    </location>
</feature>
<dbReference type="Proteomes" id="UP000572051">
    <property type="component" value="Unassembled WGS sequence"/>
</dbReference>
<dbReference type="InterPro" id="IPR050834">
    <property type="entry name" value="Glycosyltransf_2"/>
</dbReference>
<evidence type="ECO:0000256" key="2">
    <source>
        <dbReference type="SAM" id="MobiDB-lite"/>
    </source>
</evidence>
<dbReference type="Gene3D" id="3.90.550.10">
    <property type="entry name" value="Spore Coat Polysaccharide Biosynthesis Protein SpsA, Chain A"/>
    <property type="match status" value="1"/>
</dbReference>
<sequence>MSIRDGSVRGRGSPGGDTDTDADTDAGGGARPLIRRNEYSVLDPPPLGGWDPVLGVSVVVPAHGGQEKLDLTLASLAAQSYPAELMEVVVVDDGSEPPLVLPPIRPEHTRLVVASSRGWGPGHAVREGVAASRAPVVLRLDADMVVDREHVEAQMRWHHLADYLAVMGGFAATDVPAATLDPEVVRDRVGRGEAAALLGPGTAALEWVTDLLEATDGLRSAGHRAWEVFTGATASVRRELFEAAAGAEPDPVMGEDSVLGYRLAQRGAVFVPERAAGGWHLGTPTTERRAPEAARFARPFTENRVPRKYSRRRGPGRTWEVPFTDVVVDTTGRRFDDVAETVDGLLSGDTADLRIRLVGEWSRVTPERHAVLDDPAVDVRLVHECYRSEPRVEFVGAAPDPDPDVPFRLLVSPGARPRPGAVRALTGAAEREGAGLVRVRGARAHRPEALRLERTAAFARARHLGADAVDRDAVVAAVWGVHVMDRDEVLCAEGAGAARPPRDWHARLLKEEAKRDRWRAEADRWERRIRALTRGRLARLLLGRRVR</sequence>
<dbReference type="AlphaFoldDB" id="A0A7Z0EM90"/>
<protein>
    <submittedName>
        <fullName evidence="4">GT2 family glycosyltransferase</fullName>
    </submittedName>
</protein>
<dbReference type="InterPro" id="IPR029044">
    <property type="entry name" value="Nucleotide-diphossugar_trans"/>
</dbReference>
<dbReference type="RefSeq" id="WP_179822642.1">
    <property type="nucleotide sequence ID" value="NZ_JACCFS010000001.1"/>
</dbReference>
<keyword evidence="1" id="KW-0175">Coiled coil</keyword>
<proteinExistence type="predicted"/>
<feature type="domain" description="Glycosyltransferase 2-like" evidence="3">
    <location>
        <begin position="57"/>
        <end position="172"/>
    </location>
</feature>
<evidence type="ECO:0000256" key="1">
    <source>
        <dbReference type="SAM" id="Coils"/>
    </source>
</evidence>
<accession>A0A7Z0EM90</accession>
<dbReference type="SUPFAM" id="SSF53448">
    <property type="entry name" value="Nucleotide-diphospho-sugar transferases"/>
    <property type="match status" value="1"/>
</dbReference>
<evidence type="ECO:0000313" key="5">
    <source>
        <dbReference type="Proteomes" id="UP000572051"/>
    </source>
</evidence>
<keyword evidence="4" id="KW-0808">Transferase</keyword>
<feature type="region of interest" description="Disordered" evidence="2">
    <location>
        <begin position="1"/>
        <end position="37"/>
    </location>
</feature>
<dbReference type="Pfam" id="PF00535">
    <property type="entry name" value="Glycos_transf_2"/>
    <property type="match status" value="1"/>
</dbReference>
<name>A0A7Z0EM90_9ACTN</name>
<reference evidence="4 5" key="1">
    <citation type="submission" date="2020-07" db="EMBL/GenBank/DDBJ databases">
        <title>Sequencing the genomes of 1000 actinobacteria strains.</title>
        <authorList>
            <person name="Klenk H.-P."/>
        </authorList>
    </citation>
    <scope>NUCLEOTIDE SEQUENCE [LARGE SCALE GENOMIC DNA]</scope>
    <source>
        <strain evidence="4 5">DSM 44442</strain>
    </source>
</reference>
<keyword evidence="5" id="KW-1185">Reference proteome</keyword>
<evidence type="ECO:0000313" key="4">
    <source>
        <dbReference type="EMBL" id="NYJ34146.1"/>
    </source>
</evidence>